<dbReference type="Pfam" id="PF02585">
    <property type="entry name" value="PIG-L"/>
    <property type="match status" value="1"/>
</dbReference>
<dbReference type="SUPFAM" id="SSF102588">
    <property type="entry name" value="LmbE-like"/>
    <property type="match status" value="1"/>
</dbReference>
<dbReference type="Gene3D" id="3.40.50.10320">
    <property type="entry name" value="LmbE-like"/>
    <property type="match status" value="1"/>
</dbReference>
<dbReference type="PANTHER" id="PTHR12993:SF29">
    <property type="entry name" value="BLR3841 PROTEIN"/>
    <property type="match status" value="1"/>
</dbReference>
<sequence length="400" mass="43248">MVNLGQWDDGTPEKVWAASDWRARLPALPIDDLRRLVVVAAHPDDETLGAGGLIARVAALGLPISVLVLSNGDQSVPDSSPYSAERLAAIRRIDVMNAVAALAPDATLRLLELPDGALSDHVRDASAAITAEVLPEQPGTWIVAPWRADGHPDHIAAGDAAADAAKAGNARLFEYPIWAWHWSSPTEDVWPDDALRALDLSHAERDAKARALGLHQGHGHELYEAPGDEPLVKPQFSAHFTRGFETFIEAGIEAVEVDSDSDSDADEEASTRQEPTRPGESLPAPFFDQLYRGESDPWGVETRWYEERKRALTLAALPRQRFRSALELGCSTGVLTVELAARCDELLAVDSAEQALEIARARLGGAAERQVRTQVSAGGVAHRHLRAHHSLRGGVLLLSD</sequence>
<dbReference type="RefSeq" id="WP_201771703.1">
    <property type="nucleotide sequence ID" value="NZ_JACHBQ010000001.1"/>
</dbReference>
<dbReference type="GO" id="GO:0008757">
    <property type="term" value="F:S-adenosylmethionine-dependent methyltransferase activity"/>
    <property type="evidence" value="ECO:0007669"/>
    <property type="project" value="InterPro"/>
</dbReference>
<comment type="caution">
    <text evidence="3">The sequence shown here is derived from an EMBL/GenBank/DDBJ whole genome shotgun (WGS) entry which is preliminary data.</text>
</comment>
<dbReference type="InterPro" id="IPR029063">
    <property type="entry name" value="SAM-dependent_MTases_sf"/>
</dbReference>
<accession>A0A7W8ZU66</accession>
<protein>
    <submittedName>
        <fullName evidence="3">LmbE family N-acetylglucosaminyl deacetylase</fullName>
    </submittedName>
</protein>
<dbReference type="InterPro" id="IPR008715">
    <property type="entry name" value="SAM-MeTfrase_NodS-like"/>
</dbReference>
<dbReference type="Pfam" id="PF05401">
    <property type="entry name" value="NodS"/>
    <property type="match status" value="1"/>
</dbReference>
<dbReference type="InterPro" id="IPR003737">
    <property type="entry name" value="GlcNAc_PI_deacetylase-related"/>
</dbReference>
<dbReference type="GO" id="GO:0009312">
    <property type="term" value="P:oligosaccharide biosynthetic process"/>
    <property type="evidence" value="ECO:0007669"/>
    <property type="project" value="InterPro"/>
</dbReference>
<evidence type="ECO:0000256" key="2">
    <source>
        <dbReference type="SAM" id="MobiDB-lite"/>
    </source>
</evidence>
<dbReference type="SUPFAM" id="SSF53335">
    <property type="entry name" value="S-adenosyl-L-methionine-dependent methyltransferases"/>
    <property type="match status" value="1"/>
</dbReference>
<organism evidence="3 4">
    <name type="scientific">Cryobacterium roopkundense</name>
    <dbReference type="NCBI Taxonomy" id="1001240"/>
    <lineage>
        <taxon>Bacteria</taxon>
        <taxon>Bacillati</taxon>
        <taxon>Actinomycetota</taxon>
        <taxon>Actinomycetes</taxon>
        <taxon>Micrococcales</taxon>
        <taxon>Microbacteriaceae</taxon>
        <taxon>Cryobacterium</taxon>
    </lineage>
</organism>
<gene>
    <name evidence="3" type="ORF">BJ997_000528</name>
</gene>
<dbReference type="Proteomes" id="UP000561726">
    <property type="component" value="Unassembled WGS sequence"/>
</dbReference>
<evidence type="ECO:0000256" key="1">
    <source>
        <dbReference type="ARBA" id="ARBA00022833"/>
    </source>
</evidence>
<feature type="compositionally biased region" description="Acidic residues" evidence="2">
    <location>
        <begin position="257"/>
        <end position="268"/>
    </location>
</feature>
<dbReference type="EMBL" id="JACHBQ010000001">
    <property type="protein sequence ID" value="MBB5639980.1"/>
    <property type="molecule type" value="Genomic_DNA"/>
</dbReference>
<evidence type="ECO:0000313" key="3">
    <source>
        <dbReference type="EMBL" id="MBB5639980.1"/>
    </source>
</evidence>
<dbReference type="GO" id="GO:0016137">
    <property type="term" value="P:glycoside metabolic process"/>
    <property type="evidence" value="ECO:0007669"/>
    <property type="project" value="UniProtKB-ARBA"/>
</dbReference>
<dbReference type="PANTHER" id="PTHR12993">
    <property type="entry name" value="N-ACETYLGLUCOSAMINYL-PHOSPHATIDYLINOSITOL DE-N-ACETYLASE-RELATED"/>
    <property type="match status" value="1"/>
</dbReference>
<proteinExistence type="predicted"/>
<keyword evidence="1" id="KW-0862">Zinc</keyword>
<reference evidence="3 4" key="1">
    <citation type="submission" date="2020-08" db="EMBL/GenBank/DDBJ databases">
        <title>Sequencing the genomes of 1000 actinobacteria strains.</title>
        <authorList>
            <person name="Klenk H.-P."/>
        </authorList>
    </citation>
    <scope>NUCLEOTIDE SEQUENCE [LARGE SCALE GENOMIC DNA]</scope>
    <source>
        <strain evidence="3 4">DSM 21065</strain>
    </source>
</reference>
<dbReference type="InterPro" id="IPR024078">
    <property type="entry name" value="LmbE-like_dom_sf"/>
</dbReference>
<dbReference type="AlphaFoldDB" id="A0A7W8ZU66"/>
<feature type="region of interest" description="Disordered" evidence="2">
    <location>
        <begin position="257"/>
        <end position="284"/>
    </location>
</feature>
<dbReference type="GO" id="GO:0016811">
    <property type="term" value="F:hydrolase activity, acting on carbon-nitrogen (but not peptide) bonds, in linear amides"/>
    <property type="evidence" value="ECO:0007669"/>
    <property type="project" value="TreeGrafter"/>
</dbReference>
<name>A0A7W8ZU66_9MICO</name>
<dbReference type="Gene3D" id="3.40.50.150">
    <property type="entry name" value="Vaccinia Virus protein VP39"/>
    <property type="match status" value="1"/>
</dbReference>
<evidence type="ECO:0000313" key="4">
    <source>
        <dbReference type="Proteomes" id="UP000561726"/>
    </source>
</evidence>